<keyword evidence="2" id="KW-1185">Reference proteome</keyword>
<proteinExistence type="predicted"/>
<organism evidence="1 2">
    <name type="scientific">Hydnum rufescens UP504</name>
    <dbReference type="NCBI Taxonomy" id="1448309"/>
    <lineage>
        <taxon>Eukaryota</taxon>
        <taxon>Fungi</taxon>
        <taxon>Dikarya</taxon>
        <taxon>Basidiomycota</taxon>
        <taxon>Agaricomycotina</taxon>
        <taxon>Agaricomycetes</taxon>
        <taxon>Cantharellales</taxon>
        <taxon>Hydnaceae</taxon>
        <taxon>Hydnum</taxon>
    </lineage>
</organism>
<evidence type="ECO:0000313" key="2">
    <source>
        <dbReference type="Proteomes" id="UP000886523"/>
    </source>
</evidence>
<dbReference type="EMBL" id="MU128929">
    <property type="protein sequence ID" value="KAF9517865.1"/>
    <property type="molecule type" value="Genomic_DNA"/>
</dbReference>
<reference evidence="1" key="1">
    <citation type="journal article" date="2020" name="Nat. Commun.">
        <title>Large-scale genome sequencing of mycorrhizal fungi provides insights into the early evolution of symbiotic traits.</title>
        <authorList>
            <person name="Miyauchi S."/>
            <person name="Kiss E."/>
            <person name="Kuo A."/>
            <person name="Drula E."/>
            <person name="Kohler A."/>
            <person name="Sanchez-Garcia M."/>
            <person name="Morin E."/>
            <person name="Andreopoulos B."/>
            <person name="Barry K.W."/>
            <person name="Bonito G."/>
            <person name="Buee M."/>
            <person name="Carver A."/>
            <person name="Chen C."/>
            <person name="Cichocki N."/>
            <person name="Clum A."/>
            <person name="Culley D."/>
            <person name="Crous P.W."/>
            <person name="Fauchery L."/>
            <person name="Girlanda M."/>
            <person name="Hayes R.D."/>
            <person name="Keri Z."/>
            <person name="LaButti K."/>
            <person name="Lipzen A."/>
            <person name="Lombard V."/>
            <person name="Magnuson J."/>
            <person name="Maillard F."/>
            <person name="Murat C."/>
            <person name="Nolan M."/>
            <person name="Ohm R.A."/>
            <person name="Pangilinan J."/>
            <person name="Pereira M.F."/>
            <person name="Perotto S."/>
            <person name="Peter M."/>
            <person name="Pfister S."/>
            <person name="Riley R."/>
            <person name="Sitrit Y."/>
            <person name="Stielow J.B."/>
            <person name="Szollosi G."/>
            <person name="Zifcakova L."/>
            <person name="Stursova M."/>
            <person name="Spatafora J.W."/>
            <person name="Tedersoo L."/>
            <person name="Vaario L.M."/>
            <person name="Yamada A."/>
            <person name="Yan M."/>
            <person name="Wang P."/>
            <person name="Xu J."/>
            <person name="Bruns T."/>
            <person name="Baldrian P."/>
            <person name="Vilgalys R."/>
            <person name="Dunand C."/>
            <person name="Henrissat B."/>
            <person name="Grigoriev I.V."/>
            <person name="Hibbett D."/>
            <person name="Nagy L.G."/>
            <person name="Martin F.M."/>
        </authorList>
    </citation>
    <scope>NUCLEOTIDE SEQUENCE</scope>
    <source>
        <strain evidence="1">UP504</strain>
    </source>
</reference>
<sequence length="103" mass="11217">MFVEDETNAGISTSNIAYRSSPVFECYGTSPVASFLPPLSVIGKKERISDEDSTVFEDAGIHFTAWNSRNAASVLPPVAPYELFFCDLDYDSQLASLSVSAVR</sequence>
<evidence type="ECO:0000313" key="1">
    <source>
        <dbReference type="EMBL" id="KAF9517865.1"/>
    </source>
</evidence>
<accession>A0A9P6B5E4</accession>
<protein>
    <submittedName>
        <fullName evidence="1">Uncharacterized protein</fullName>
    </submittedName>
</protein>
<comment type="caution">
    <text evidence="1">The sequence shown here is derived from an EMBL/GenBank/DDBJ whole genome shotgun (WGS) entry which is preliminary data.</text>
</comment>
<name>A0A9P6B5E4_9AGAM</name>
<dbReference type="Proteomes" id="UP000886523">
    <property type="component" value="Unassembled WGS sequence"/>
</dbReference>
<dbReference type="AlphaFoldDB" id="A0A9P6B5E4"/>
<gene>
    <name evidence="1" type="ORF">BS47DRAFT_1389575</name>
</gene>